<evidence type="ECO:0000259" key="1">
    <source>
        <dbReference type="Pfam" id="PF13930"/>
    </source>
</evidence>
<dbReference type="InterPro" id="IPR044927">
    <property type="entry name" value="Endonuclea_NS_2"/>
</dbReference>
<sequence>MNRLSSNTDRFIDDIIRDGSHFDDFGNLKPNVRYQTGEYEYVYQTDDVGRLAEWDAPELQRTNRENRLPHDANTPGKLKGDHAGHLAGDRFGGSPEIDNLVSQLSEVNLSDYKKLENQWAKALEEGKKVSVNVKVNYVGDSLRPSSFEVFYSIDSVDFFESISNLR</sequence>
<dbReference type="AlphaFoldDB" id="A0A0Z8NZB2"/>
<reference evidence="2 3" key="1">
    <citation type="submission" date="2016-02" db="EMBL/GenBank/DDBJ databases">
        <authorList>
            <consortium name="Pathogen Informatics"/>
        </authorList>
    </citation>
    <scope>NUCLEOTIDE SEQUENCE [LARGE SCALE GENOMIC DNA]</scope>
    <source>
        <strain evidence="2 3">SS1013</strain>
    </source>
</reference>
<protein>
    <recommendedName>
        <fullName evidence="1">Type VII secretion system protein EssD-like domain-containing protein</fullName>
    </recommendedName>
</protein>
<evidence type="ECO:0000313" key="3">
    <source>
        <dbReference type="Proteomes" id="UP000069526"/>
    </source>
</evidence>
<feature type="domain" description="Type VII secretion system protein EssD-like" evidence="1">
    <location>
        <begin position="30"/>
        <end position="154"/>
    </location>
</feature>
<dbReference type="InterPro" id="IPR044929">
    <property type="entry name" value="DNA/RNA_non-sp_Endonuclease_sf"/>
</dbReference>
<dbReference type="RefSeq" id="WP_228477764.1">
    <property type="nucleotide sequence ID" value="NZ_CEIH01000323.1"/>
</dbReference>
<dbReference type="Gene3D" id="3.40.570.10">
    <property type="entry name" value="Extracellular Endonuclease, subunit A"/>
    <property type="match status" value="1"/>
</dbReference>
<dbReference type="Pfam" id="PF13930">
    <property type="entry name" value="Endonuclea_NS_2"/>
    <property type="match status" value="1"/>
</dbReference>
<dbReference type="EMBL" id="FIJK01000032">
    <property type="protein sequence ID" value="CYW36375.1"/>
    <property type="molecule type" value="Genomic_DNA"/>
</dbReference>
<dbReference type="Proteomes" id="UP000069526">
    <property type="component" value="Unassembled WGS sequence"/>
</dbReference>
<accession>A0A0Z8NZB2</accession>
<name>A0A0Z8NZB2_STRSU</name>
<proteinExistence type="predicted"/>
<gene>
    <name evidence="2" type="ORF">ERS132539_01382</name>
</gene>
<organism evidence="2 3">
    <name type="scientific">Streptococcus suis</name>
    <dbReference type="NCBI Taxonomy" id="1307"/>
    <lineage>
        <taxon>Bacteria</taxon>
        <taxon>Bacillati</taxon>
        <taxon>Bacillota</taxon>
        <taxon>Bacilli</taxon>
        <taxon>Lactobacillales</taxon>
        <taxon>Streptococcaceae</taxon>
        <taxon>Streptococcus</taxon>
    </lineage>
</organism>
<evidence type="ECO:0000313" key="2">
    <source>
        <dbReference type="EMBL" id="CYW36375.1"/>
    </source>
</evidence>